<accession>A0ABV6RA46</accession>
<dbReference type="InterPro" id="IPR020084">
    <property type="entry name" value="NUDIX_hydrolase_CS"/>
</dbReference>
<dbReference type="PANTHER" id="PTHR43046:SF14">
    <property type="entry name" value="MUTT_NUDIX FAMILY PROTEIN"/>
    <property type="match status" value="1"/>
</dbReference>
<dbReference type="CDD" id="cd04683">
    <property type="entry name" value="NUDIX_Hydrolase"/>
    <property type="match status" value="1"/>
</dbReference>
<dbReference type="SUPFAM" id="SSF55811">
    <property type="entry name" value="Nudix"/>
    <property type="match status" value="1"/>
</dbReference>
<dbReference type="InterPro" id="IPR015797">
    <property type="entry name" value="NUDIX_hydrolase-like_dom_sf"/>
</dbReference>
<evidence type="ECO:0000259" key="3">
    <source>
        <dbReference type="PROSITE" id="PS51462"/>
    </source>
</evidence>
<dbReference type="PROSITE" id="PS51462">
    <property type="entry name" value="NUDIX"/>
    <property type="match status" value="1"/>
</dbReference>
<proteinExistence type="predicted"/>
<organism evidence="4 5">
    <name type="scientific">Brachybacterium hainanense</name>
    <dbReference type="NCBI Taxonomy" id="1541174"/>
    <lineage>
        <taxon>Bacteria</taxon>
        <taxon>Bacillati</taxon>
        <taxon>Actinomycetota</taxon>
        <taxon>Actinomycetes</taxon>
        <taxon>Micrococcales</taxon>
        <taxon>Dermabacteraceae</taxon>
        <taxon>Brachybacterium</taxon>
    </lineage>
</organism>
<dbReference type="Proteomes" id="UP001589793">
    <property type="component" value="Unassembled WGS sequence"/>
</dbReference>
<comment type="caution">
    <text evidence="4">The sequence shown here is derived from an EMBL/GenBank/DDBJ whole genome shotgun (WGS) entry which is preliminary data.</text>
</comment>
<keyword evidence="2" id="KW-0378">Hydrolase</keyword>
<evidence type="ECO:0000256" key="2">
    <source>
        <dbReference type="ARBA" id="ARBA00022801"/>
    </source>
</evidence>
<dbReference type="Gene3D" id="3.90.79.10">
    <property type="entry name" value="Nucleoside Triphosphate Pyrophosphohydrolase"/>
    <property type="match status" value="1"/>
</dbReference>
<dbReference type="EMBL" id="JBHLSV010000002">
    <property type="protein sequence ID" value="MFC0672763.1"/>
    <property type="molecule type" value="Genomic_DNA"/>
</dbReference>
<name>A0ABV6RA46_9MICO</name>
<comment type="cofactor">
    <cofactor evidence="1">
        <name>Mg(2+)</name>
        <dbReference type="ChEBI" id="CHEBI:18420"/>
    </cofactor>
</comment>
<sequence length="159" mass="17691">MTAHSFALVPAAYVLLRREGTEGRTEVLLQQRANTGYRDGHWSAGAAGHIERGETSRAAAVREAREELGVQVDPADLQLLTVMQRTDGTDDPVEQRVDWFWAADRWEGTPRILEPQKCSGLAWFPLAQLPAPVVPHEELVLRSVREGVLGLDTVWGPMR</sequence>
<evidence type="ECO:0000313" key="4">
    <source>
        <dbReference type="EMBL" id="MFC0672763.1"/>
    </source>
</evidence>
<evidence type="ECO:0000256" key="1">
    <source>
        <dbReference type="ARBA" id="ARBA00001946"/>
    </source>
</evidence>
<dbReference type="RefSeq" id="WP_376977806.1">
    <property type="nucleotide sequence ID" value="NZ_JBHLSV010000002.1"/>
</dbReference>
<gene>
    <name evidence="4" type="ORF">ACFFF6_02200</name>
</gene>
<dbReference type="PROSITE" id="PS00893">
    <property type="entry name" value="NUDIX_BOX"/>
    <property type="match status" value="1"/>
</dbReference>
<dbReference type="InterPro" id="IPR000086">
    <property type="entry name" value="NUDIX_hydrolase_dom"/>
</dbReference>
<dbReference type="PANTHER" id="PTHR43046">
    <property type="entry name" value="GDP-MANNOSE MANNOSYL HYDROLASE"/>
    <property type="match status" value="1"/>
</dbReference>
<feature type="domain" description="Nudix hydrolase" evidence="3">
    <location>
        <begin position="7"/>
        <end position="146"/>
    </location>
</feature>
<keyword evidence="5" id="KW-1185">Reference proteome</keyword>
<protein>
    <submittedName>
        <fullName evidence="4">NUDIX domain-containing protein</fullName>
    </submittedName>
</protein>
<reference evidence="4 5" key="1">
    <citation type="submission" date="2024-09" db="EMBL/GenBank/DDBJ databases">
        <authorList>
            <person name="Sun Q."/>
            <person name="Mori K."/>
        </authorList>
    </citation>
    <scope>NUCLEOTIDE SEQUENCE [LARGE SCALE GENOMIC DNA]</scope>
    <source>
        <strain evidence="4 5">CICC 10874</strain>
    </source>
</reference>
<dbReference type="Pfam" id="PF00293">
    <property type="entry name" value="NUDIX"/>
    <property type="match status" value="1"/>
</dbReference>
<evidence type="ECO:0000313" key="5">
    <source>
        <dbReference type="Proteomes" id="UP001589793"/>
    </source>
</evidence>